<reference evidence="1" key="2">
    <citation type="journal article" date="2023" name="Int. J. Mol. Sci.">
        <title>De Novo Assembly and Annotation of 11 Diverse Shrub Willow (Salix) Genomes Reveals Novel Gene Organization in Sex-Linked Regions.</title>
        <authorList>
            <person name="Hyden B."/>
            <person name="Feng K."/>
            <person name="Yates T.B."/>
            <person name="Jawdy S."/>
            <person name="Cereghino C."/>
            <person name="Smart L.B."/>
            <person name="Muchero W."/>
        </authorList>
    </citation>
    <scope>NUCLEOTIDE SEQUENCE</scope>
    <source>
        <tissue evidence="1">Shoot tip</tissue>
    </source>
</reference>
<accession>A0ABQ9CC19</accession>
<name>A0ABQ9CC19_9ROSI</name>
<proteinExistence type="predicted"/>
<comment type="caution">
    <text evidence="1">The sequence shown here is derived from an EMBL/GenBank/DDBJ whole genome shotgun (WGS) entry which is preliminary data.</text>
</comment>
<dbReference type="EMBL" id="JAPFFI010000004">
    <property type="protein sequence ID" value="KAJ6396025.1"/>
    <property type="molecule type" value="Genomic_DNA"/>
</dbReference>
<sequence length="27" mass="3296">MAYLNRRLQKMMGNPWEILRNDVSYPV</sequence>
<gene>
    <name evidence="1" type="ORF">OIU77_021130</name>
</gene>
<feature type="non-terminal residue" evidence="1">
    <location>
        <position position="27"/>
    </location>
</feature>
<evidence type="ECO:0000313" key="2">
    <source>
        <dbReference type="Proteomes" id="UP001141253"/>
    </source>
</evidence>
<dbReference type="Proteomes" id="UP001141253">
    <property type="component" value="Chromosome 4"/>
</dbReference>
<protein>
    <submittedName>
        <fullName evidence="1">Uncharacterized protein</fullName>
    </submittedName>
</protein>
<keyword evidence="2" id="KW-1185">Reference proteome</keyword>
<organism evidence="1 2">
    <name type="scientific">Salix suchowensis</name>
    <dbReference type="NCBI Taxonomy" id="1278906"/>
    <lineage>
        <taxon>Eukaryota</taxon>
        <taxon>Viridiplantae</taxon>
        <taxon>Streptophyta</taxon>
        <taxon>Embryophyta</taxon>
        <taxon>Tracheophyta</taxon>
        <taxon>Spermatophyta</taxon>
        <taxon>Magnoliopsida</taxon>
        <taxon>eudicotyledons</taxon>
        <taxon>Gunneridae</taxon>
        <taxon>Pentapetalae</taxon>
        <taxon>rosids</taxon>
        <taxon>fabids</taxon>
        <taxon>Malpighiales</taxon>
        <taxon>Salicaceae</taxon>
        <taxon>Saliceae</taxon>
        <taxon>Salix</taxon>
    </lineage>
</organism>
<reference evidence="1" key="1">
    <citation type="submission" date="2022-10" db="EMBL/GenBank/DDBJ databases">
        <authorList>
            <person name="Hyden B.L."/>
            <person name="Feng K."/>
            <person name="Yates T."/>
            <person name="Jawdy S."/>
            <person name="Smart L.B."/>
            <person name="Muchero W."/>
        </authorList>
    </citation>
    <scope>NUCLEOTIDE SEQUENCE</scope>
    <source>
        <tissue evidence="1">Shoot tip</tissue>
    </source>
</reference>
<evidence type="ECO:0000313" key="1">
    <source>
        <dbReference type="EMBL" id="KAJ6396025.1"/>
    </source>
</evidence>